<keyword evidence="4" id="KW-1185">Reference proteome</keyword>
<feature type="domain" description="Nephrocystin 3-like N-terminal" evidence="2">
    <location>
        <begin position="83"/>
        <end position="245"/>
    </location>
</feature>
<dbReference type="AlphaFoldDB" id="A0A8H5LJ23"/>
<sequence length="730" mass="82904">MSVLPGARDVLINGGQSLHKTITINLVQQASHPFTTVPTMFIWYSGIDILYEASTPEASVDAEERTYAPSCYEGTREQYIEDITSWATASHEDNAIPPLYWMKGPAAVGKSAVAQTCAEGLKESGHLAAAFFFSVNGRRRDHTRFFPTLAYQLSTTLPDYRKIINRKISVDRTLVKKTMSSQFRSLIVEPLQELIERGRDVRTRPIIIDGLDECQSTSAQMEIIEIITSSIRAGSTPFRWAIFSREEPHIVSAFAPSIVSSLCHSVLLPISREADGEIELYLRGGFENILRRRNLLHLSSSWPTAEQIRMFVNAAAGLFAHPATVLRFIDRHSYSGFEETLNAVLDPISNSGSQTMSAYAELDALYTLILQRVPDDILSSTQLLFLSLLPSYNDGLQWFLTTVCNRLGISERLFRGIYHHVQAVIDFQEPPPPTFDETINLKRSFFDQDLSSISKSSLYQTFTRVHGTITFHHKSFYDFLCDPARSSSFCVTTSTMRQSFLNRLRQQHHHYASTYVIQGLKLISKPGMASSSASLSWPQGNEFVDSWIKMFTFFTILSSLSHDNPWFRPFSEGLPSRSLQKLAELDYHKDLLGYIMLIGIGVFQNSHIIGLRIAGTSRINEGSEFIQLTDYTNFDPEVFLVMVDKLESTGIIRPYHPQFGSSRAASVLRTVSRQKLSSKKSGLYKFGHGDKSIFWYWEFDTEKQYFHEFKTVNYEEAMAFYKAEKYTMWS</sequence>
<proteinExistence type="predicted"/>
<reference evidence="3 4" key="1">
    <citation type="journal article" date="2020" name="ISME J.">
        <title>Uncovering the hidden diversity of litter-decomposition mechanisms in mushroom-forming fungi.</title>
        <authorList>
            <person name="Floudas D."/>
            <person name="Bentzer J."/>
            <person name="Ahren D."/>
            <person name="Johansson T."/>
            <person name="Persson P."/>
            <person name="Tunlid A."/>
        </authorList>
    </citation>
    <scope>NUCLEOTIDE SEQUENCE [LARGE SCALE GENOMIC DNA]</scope>
    <source>
        <strain evidence="3 4">CBS 146.42</strain>
    </source>
</reference>
<dbReference type="PANTHER" id="PTHR10039">
    <property type="entry name" value="AMELOGENIN"/>
    <property type="match status" value="1"/>
</dbReference>
<evidence type="ECO:0000256" key="1">
    <source>
        <dbReference type="ARBA" id="ARBA00022737"/>
    </source>
</evidence>
<protein>
    <recommendedName>
        <fullName evidence="2">Nephrocystin 3-like N-terminal domain-containing protein</fullName>
    </recommendedName>
</protein>
<comment type="caution">
    <text evidence="3">The sequence shown here is derived from an EMBL/GenBank/DDBJ whole genome shotgun (WGS) entry which is preliminary data.</text>
</comment>
<evidence type="ECO:0000313" key="4">
    <source>
        <dbReference type="Proteomes" id="UP000559027"/>
    </source>
</evidence>
<dbReference type="InterPro" id="IPR027417">
    <property type="entry name" value="P-loop_NTPase"/>
</dbReference>
<dbReference type="PANTHER" id="PTHR10039:SF14">
    <property type="entry name" value="NACHT DOMAIN-CONTAINING PROTEIN"/>
    <property type="match status" value="1"/>
</dbReference>
<evidence type="ECO:0000259" key="2">
    <source>
        <dbReference type="Pfam" id="PF24883"/>
    </source>
</evidence>
<name>A0A8H5LJ23_9AGAR</name>
<evidence type="ECO:0000313" key="3">
    <source>
        <dbReference type="EMBL" id="KAF5359360.1"/>
    </source>
</evidence>
<keyword evidence="1" id="KW-0677">Repeat</keyword>
<organism evidence="3 4">
    <name type="scientific">Leucocoprinus leucothites</name>
    <dbReference type="NCBI Taxonomy" id="201217"/>
    <lineage>
        <taxon>Eukaryota</taxon>
        <taxon>Fungi</taxon>
        <taxon>Dikarya</taxon>
        <taxon>Basidiomycota</taxon>
        <taxon>Agaricomycotina</taxon>
        <taxon>Agaricomycetes</taxon>
        <taxon>Agaricomycetidae</taxon>
        <taxon>Agaricales</taxon>
        <taxon>Agaricineae</taxon>
        <taxon>Agaricaceae</taxon>
        <taxon>Leucocoprinus</taxon>
    </lineage>
</organism>
<dbReference type="InterPro" id="IPR056884">
    <property type="entry name" value="NPHP3-like_N"/>
</dbReference>
<dbReference type="Gene3D" id="3.40.50.300">
    <property type="entry name" value="P-loop containing nucleotide triphosphate hydrolases"/>
    <property type="match status" value="1"/>
</dbReference>
<dbReference type="EMBL" id="JAACJO010000004">
    <property type="protein sequence ID" value="KAF5359360.1"/>
    <property type="molecule type" value="Genomic_DNA"/>
</dbReference>
<accession>A0A8H5LJ23</accession>
<gene>
    <name evidence="3" type="ORF">D9756_003594</name>
</gene>
<dbReference type="Pfam" id="PF24883">
    <property type="entry name" value="NPHP3_N"/>
    <property type="match status" value="1"/>
</dbReference>
<dbReference type="OrthoDB" id="3042812at2759"/>
<dbReference type="Proteomes" id="UP000559027">
    <property type="component" value="Unassembled WGS sequence"/>
</dbReference>